<feature type="compositionally biased region" description="Gly residues" evidence="1">
    <location>
        <begin position="58"/>
        <end position="67"/>
    </location>
</feature>
<feature type="region of interest" description="Disordered" evidence="1">
    <location>
        <begin position="38"/>
        <end position="68"/>
    </location>
</feature>
<dbReference type="AlphaFoldDB" id="A0A9D5YXZ6"/>
<proteinExistence type="predicted"/>
<feature type="region of interest" description="Disordered" evidence="1">
    <location>
        <begin position="86"/>
        <end position="112"/>
    </location>
</feature>
<accession>A0A9D5YXZ6</accession>
<feature type="region of interest" description="Disordered" evidence="1">
    <location>
        <begin position="1"/>
        <end position="22"/>
    </location>
</feature>
<sequence>MTHTTVPPLGAAPSTIPPADPAYVTHADEAKNEAATIQTVAARDHQRRPPVGRSGTLPGEGAGGGTAGRPWGAAVRPCPCCHPAGCGAAPGGTRPPGGTGAAPGRPGGTGPLRCGVARGQGAPEGGYGVVTAPA</sequence>
<gene>
    <name evidence="2" type="ORF">H9623_07100</name>
</gene>
<evidence type="ECO:0000313" key="3">
    <source>
        <dbReference type="Proteomes" id="UP000822993"/>
    </source>
</evidence>
<evidence type="ECO:0000313" key="2">
    <source>
        <dbReference type="EMBL" id="MBE7700073.1"/>
    </source>
</evidence>
<protein>
    <submittedName>
        <fullName evidence="2">Uncharacterized protein</fullName>
    </submittedName>
</protein>
<comment type="caution">
    <text evidence="2">The sequence shown here is derived from an EMBL/GenBank/DDBJ whole genome shotgun (WGS) entry which is preliminary data.</text>
</comment>
<name>A0A9D5YXZ6_9CELL</name>
<reference evidence="2 3" key="1">
    <citation type="submission" date="2020-08" db="EMBL/GenBank/DDBJ databases">
        <title>A Genomic Blueprint of the Chicken Gut Microbiome.</title>
        <authorList>
            <person name="Gilroy R."/>
            <person name="Ravi A."/>
            <person name="Getino M."/>
            <person name="Pursley I."/>
            <person name="Horton D.L."/>
            <person name="Alikhan N.-F."/>
            <person name="Baker D."/>
            <person name="Gharbi K."/>
            <person name="Hall N."/>
            <person name="Watson M."/>
            <person name="Adriaenssens E.M."/>
            <person name="Foster-Nyarko E."/>
            <person name="Jarju S."/>
            <person name="Secka A."/>
            <person name="Antonio M."/>
            <person name="Oren A."/>
            <person name="Chaudhuri R."/>
            <person name="La Ragione R.M."/>
            <person name="Hildebrand F."/>
            <person name="Pallen M.J."/>
        </authorList>
    </citation>
    <scope>NUCLEOTIDE SEQUENCE [LARGE SCALE GENOMIC DNA]</scope>
    <source>
        <strain evidence="2 3">Sa1BUA8</strain>
    </source>
</reference>
<feature type="compositionally biased region" description="Gly residues" evidence="1">
    <location>
        <begin position="88"/>
        <end position="110"/>
    </location>
</feature>
<keyword evidence="3" id="KW-1185">Reference proteome</keyword>
<dbReference type="RefSeq" id="WP_193719351.1">
    <property type="nucleotide sequence ID" value="NZ_JACSPN010000006.1"/>
</dbReference>
<evidence type="ECO:0000256" key="1">
    <source>
        <dbReference type="SAM" id="MobiDB-lite"/>
    </source>
</evidence>
<dbReference type="Proteomes" id="UP000822993">
    <property type="component" value="Unassembled WGS sequence"/>
</dbReference>
<dbReference type="EMBL" id="JACSPN010000006">
    <property type="protein sequence ID" value="MBE7700073.1"/>
    <property type="molecule type" value="Genomic_DNA"/>
</dbReference>
<organism evidence="2 3">
    <name type="scientific">Oerskovia douganii</name>
    <dbReference type="NCBI Taxonomy" id="2762210"/>
    <lineage>
        <taxon>Bacteria</taxon>
        <taxon>Bacillati</taxon>
        <taxon>Actinomycetota</taxon>
        <taxon>Actinomycetes</taxon>
        <taxon>Micrococcales</taxon>
        <taxon>Cellulomonadaceae</taxon>
        <taxon>Oerskovia</taxon>
    </lineage>
</organism>